<feature type="region of interest" description="Disordered" evidence="1">
    <location>
        <begin position="1"/>
        <end position="23"/>
    </location>
</feature>
<accession>A0ABT9FRL0</accession>
<dbReference type="RefSeq" id="WP_305754863.1">
    <property type="nucleotide sequence ID" value="NZ_JAPCKK010000016.1"/>
</dbReference>
<keyword evidence="3" id="KW-1185">Reference proteome</keyword>
<evidence type="ECO:0000256" key="1">
    <source>
        <dbReference type="SAM" id="MobiDB-lite"/>
    </source>
</evidence>
<evidence type="ECO:0000313" key="3">
    <source>
        <dbReference type="Proteomes" id="UP001241848"/>
    </source>
</evidence>
<name>A0ABT9FRL0_9BACL</name>
<comment type="caution">
    <text evidence="2">The sequence shown here is derived from an EMBL/GenBank/DDBJ whole genome shotgun (WGS) entry which is preliminary data.</text>
</comment>
<organism evidence="2 3">
    <name type="scientific">Paenibacillus zeirhizosphaerae</name>
    <dbReference type="NCBI Taxonomy" id="2987519"/>
    <lineage>
        <taxon>Bacteria</taxon>
        <taxon>Bacillati</taxon>
        <taxon>Bacillota</taxon>
        <taxon>Bacilli</taxon>
        <taxon>Bacillales</taxon>
        <taxon>Paenibacillaceae</taxon>
        <taxon>Paenibacillus</taxon>
    </lineage>
</organism>
<protein>
    <submittedName>
        <fullName evidence="2">Uncharacterized protein</fullName>
    </submittedName>
</protein>
<evidence type="ECO:0000313" key="2">
    <source>
        <dbReference type="EMBL" id="MDP4097250.1"/>
    </source>
</evidence>
<dbReference type="Proteomes" id="UP001241848">
    <property type="component" value="Unassembled WGS sequence"/>
</dbReference>
<reference evidence="2 3" key="1">
    <citation type="submission" date="2022-10" db="EMBL/GenBank/DDBJ databases">
        <title>Paenibacillus description and whole genome data of maize root bacterial community.</title>
        <authorList>
            <person name="Marton D."/>
            <person name="Farkas M."/>
            <person name="Cserhati M."/>
        </authorList>
    </citation>
    <scope>NUCLEOTIDE SEQUENCE [LARGE SCALE GENOMIC DNA]</scope>
    <source>
        <strain evidence="2 3">P96</strain>
    </source>
</reference>
<sequence>MANQKNGRAKKKAAVRQSPPPLSQLTPQQIAVIAGLLSNALIVESILVDKDQQLEIVLSGSLRRHGKLDHLLSKLDATSLRDFFDAMNKS</sequence>
<gene>
    <name evidence="2" type="ORF">OIN60_10755</name>
</gene>
<dbReference type="EMBL" id="JAPCKK010000016">
    <property type="protein sequence ID" value="MDP4097250.1"/>
    <property type="molecule type" value="Genomic_DNA"/>
</dbReference>
<proteinExistence type="predicted"/>